<name>A0A9N9X610_PHACE</name>
<dbReference type="Gene3D" id="1.10.150.50">
    <property type="entry name" value="Transcription Factor, Ets-1"/>
    <property type="match status" value="1"/>
</dbReference>
<sequence>MAVCPDFYDSDEDHFSDDCDYYDFKKRIKSMNSQPTILTEAEKLEQQKKSTYSAVCSGNKELVIQYLDNGLEINVNLEDNWTPLLLSVSFGNAEITSELLKRGADVNNRRDGLTALMMSCNCPKETSPFRESLKVIEMLVEYGANVNAINRKRMTALMFAANVGNLPAVKYLLPLSNKNAEDNQRWTALFWAVNGNSIGVVEYLLQEGLEYTVPDVRNITPLALAKNNDFMKIVELFPQEETDILSTVTNTTLHSYEEIFLQNEGKTPDFFLDICNFLRSVKSESTIKVFVDSKTTLSDFLTMSEYDLKTIGIKLPYQRYRILAGIHRFHKHPFHPKSLHIVPLAQVYTNLDVATELLTVIKQLLAMDAGLTYIMKNVIPEDFSTSEMASVRRNMDNIRIRLKQCKAVAEKLTVRTKQWDKEVKPVDLITSKSKNYRLPWRKILVSLSVLSLLLVLNIKN</sequence>
<proteinExistence type="predicted"/>
<dbReference type="GO" id="GO:0071546">
    <property type="term" value="C:pi-body"/>
    <property type="evidence" value="ECO:0007669"/>
    <property type="project" value="TreeGrafter"/>
</dbReference>
<dbReference type="InterPro" id="IPR002110">
    <property type="entry name" value="Ankyrin_rpt"/>
</dbReference>
<dbReference type="SMART" id="SM00248">
    <property type="entry name" value="ANK"/>
    <property type="match status" value="5"/>
</dbReference>
<evidence type="ECO:0000313" key="4">
    <source>
        <dbReference type="Proteomes" id="UP001153737"/>
    </source>
</evidence>
<evidence type="ECO:0000313" key="3">
    <source>
        <dbReference type="EMBL" id="CAG9821113.1"/>
    </source>
</evidence>
<gene>
    <name evidence="3" type="ORF">PHAECO_LOCUS8130</name>
</gene>
<keyword evidence="1" id="KW-0040">ANK repeat</keyword>
<keyword evidence="4" id="KW-1185">Reference proteome</keyword>
<dbReference type="InterPro" id="IPR013761">
    <property type="entry name" value="SAM/pointed_sf"/>
</dbReference>
<reference evidence="3" key="2">
    <citation type="submission" date="2022-10" db="EMBL/GenBank/DDBJ databases">
        <authorList>
            <consortium name="ENA_rothamsted_submissions"/>
            <consortium name="culmorum"/>
            <person name="King R."/>
        </authorList>
    </citation>
    <scope>NUCLEOTIDE SEQUENCE</scope>
</reference>
<dbReference type="Pfam" id="PF00536">
    <property type="entry name" value="SAM_1"/>
    <property type="match status" value="1"/>
</dbReference>
<dbReference type="Gene3D" id="1.25.40.20">
    <property type="entry name" value="Ankyrin repeat-containing domain"/>
    <property type="match status" value="2"/>
</dbReference>
<reference evidence="3" key="1">
    <citation type="submission" date="2022-01" db="EMBL/GenBank/DDBJ databases">
        <authorList>
            <person name="King R."/>
        </authorList>
    </citation>
    <scope>NUCLEOTIDE SEQUENCE</scope>
</reference>
<dbReference type="InterPro" id="IPR001660">
    <property type="entry name" value="SAM"/>
</dbReference>
<dbReference type="InterPro" id="IPR036770">
    <property type="entry name" value="Ankyrin_rpt-contain_sf"/>
</dbReference>
<dbReference type="SUPFAM" id="SSF47769">
    <property type="entry name" value="SAM/Pointed domain"/>
    <property type="match status" value="1"/>
</dbReference>
<dbReference type="Pfam" id="PF12796">
    <property type="entry name" value="Ank_2"/>
    <property type="match status" value="1"/>
</dbReference>
<accession>A0A9N9X610</accession>
<feature type="repeat" description="ANK" evidence="1">
    <location>
        <begin position="111"/>
        <end position="151"/>
    </location>
</feature>
<evidence type="ECO:0000259" key="2">
    <source>
        <dbReference type="PROSITE" id="PS50105"/>
    </source>
</evidence>
<evidence type="ECO:0000256" key="1">
    <source>
        <dbReference type="PROSITE-ProRule" id="PRU00023"/>
    </source>
</evidence>
<dbReference type="Proteomes" id="UP001153737">
    <property type="component" value="Chromosome 4"/>
</dbReference>
<dbReference type="PANTHER" id="PTHR24157:SF3">
    <property type="entry name" value="ANKYRIN REPEAT, SAM AND BASIC LEUCINE ZIPPER DOMAIN-CONTAINING PROTEIN 1"/>
    <property type="match status" value="1"/>
</dbReference>
<dbReference type="Pfam" id="PF00023">
    <property type="entry name" value="Ank"/>
    <property type="match status" value="1"/>
</dbReference>
<dbReference type="PROSITE" id="PS50088">
    <property type="entry name" value="ANK_REPEAT"/>
    <property type="match status" value="2"/>
</dbReference>
<dbReference type="PANTHER" id="PTHR24157">
    <property type="entry name" value="ANKYRIN REPEAT, SAM AND BASIC LEUCINE ZIPPER DOMAIN-CONTAINING PROTEIN 1"/>
    <property type="match status" value="1"/>
</dbReference>
<dbReference type="PROSITE" id="PS50297">
    <property type="entry name" value="ANK_REP_REGION"/>
    <property type="match status" value="1"/>
</dbReference>
<feature type="repeat" description="ANK" evidence="1">
    <location>
        <begin position="79"/>
        <end position="111"/>
    </location>
</feature>
<dbReference type="EMBL" id="OU896710">
    <property type="protein sequence ID" value="CAG9821113.1"/>
    <property type="molecule type" value="Genomic_DNA"/>
</dbReference>
<dbReference type="OrthoDB" id="439236at2759"/>
<dbReference type="AlphaFoldDB" id="A0A9N9X610"/>
<feature type="domain" description="SAM" evidence="2">
    <location>
        <begin position="273"/>
        <end position="332"/>
    </location>
</feature>
<dbReference type="SUPFAM" id="SSF48403">
    <property type="entry name" value="Ankyrin repeat"/>
    <property type="match status" value="1"/>
</dbReference>
<dbReference type="PROSITE" id="PS50105">
    <property type="entry name" value="SAM_DOMAIN"/>
    <property type="match status" value="1"/>
</dbReference>
<protein>
    <recommendedName>
        <fullName evidence="2">SAM domain-containing protein</fullName>
    </recommendedName>
</protein>
<organism evidence="3 4">
    <name type="scientific">Phaedon cochleariae</name>
    <name type="common">Mustard beetle</name>
    <dbReference type="NCBI Taxonomy" id="80249"/>
    <lineage>
        <taxon>Eukaryota</taxon>
        <taxon>Metazoa</taxon>
        <taxon>Ecdysozoa</taxon>
        <taxon>Arthropoda</taxon>
        <taxon>Hexapoda</taxon>
        <taxon>Insecta</taxon>
        <taxon>Pterygota</taxon>
        <taxon>Neoptera</taxon>
        <taxon>Endopterygota</taxon>
        <taxon>Coleoptera</taxon>
        <taxon>Polyphaga</taxon>
        <taxon>Cucujiformia</taxon>
        <taxon>Chrysomeloidea</taxon>
        <taxon>Chrysomelidae</taxon>
        <taxon>Chrysomelinae</taxon>
        <taxon>Chrysomelini</taxon>
        <taxon>Phaedon</taxon>
    </lineage>
</organism>